<evidence type="ECO:0000256" key="1">
    <source>
        <dbReference type="ARBA" id="ARBA00023125"/>
    </source>
</evidence>
<keyword evidence="5" id="KW-1185">Reference proteome</keyword>
<dbReference type="PROSITE" id="PS50977">
    <property type="entry name" value="HTH_TETR_2"/>
    <property type="match status" value="1"/>
</dbReference>
<organism evidence="4 5">
    <name type="scientific">Sandarakinorhabdus cyanobacteriorum</name>
    <dbReference type="NCBI Taxonomy" id="1981098"/>
    <lineage>
        <taxon>Bacteria</taxon>
        <taxon>Pseudomonadati</taxon>
        <taxon>Pseudomonadota</taxon>
        <taxon>Alphaproteobacteria</taxon>
        <taxon>Sphingomonadales</taxon>
        <taxon>Sphingosinicellaceae</taxon>
        <taxon>Sandarakinorhabdus</taxon>
    </lineage>
</organism>
<name>A0A255YA36_9SPHN</name>
<evidence type="ECO:0000256" key="2">
    <source>
        <dbReference type="PROSITE-ProRule" id="PRU00335"/>
    </source>
</evidence>
<dbReference type="OrthoDB" id="9811084at2"/>
<evidence type="ECO:0000259" key="3">
    <source>
        <dbReference type="PROSITE" id="PS50977"/>
    </source>
</evidence>
<dbReference type="PANTHER" id="PTHR43479:SF11">
    <property type="entry name" value="ACREF_ENVCD OPERON REPRESSOR-RELATED"/>
    <property type="match status" value="1"/>
</dbReference>
<comment type="caution">
    <text evidence="4">The sequence shown here is derived from an EMBL/GenBank/DDBJ whole genome shotgun (WGS) entry which is preliminary data.</text>
</comment>
<feature type="DNA-binding region" description="H-T-H motif" evidence="2">
    <location>
        <begin position="42"/>
        <end position="61"/>
    </location>
</feature>
<dbReference type="InterPro" id="IPR001647">
    <property type="entry name" value="HTH_TetR"/>
</dbReference>
<dbReference type="GO" id="GO:0003677">
    <property type="term" value="F:DNA binding"/>
    <property type="evidence" value="ECO:0007669"/>
    <property type="project" value="UniProtKB-UniRule"/>
</dbReference>
<dbReference type="PANTHER" id="PTHR43479">
    <property type="entry name" value="ACREF/ENVCD OPERON REPRESSOR-RELATED"/>
    <property type="match status" value="1"/>
</dbReference>
<feature type="domain" description="HTH tetR-type" evidence="3">
    <location>
        <begin position="19"/>
        <end position="79"/>
    </location>
</feature>
<dbReference type="InterPro" id="IPR009057">
    <property type="entry name" value="Homeodomain-like_sf"/>
</dbReference>
<sequence length="174" mass="18925">MDVAPTLSRNQRAPDRRPARTRAALLAAFRDLMFAQRYDRIDVAAVCARANVGRSTFYAHFSGRDALLTASMQPLLTVLAAAATGETAQLLWLLEHFWEQRRHGRVLFAPPLRQVLERTLADAILARLGPDQRLAAVQIAAAQLAAVEAWMTGAVAATPARMAARIAATANLAQ</sequence>
<keyword evidence="1 2" id="KW-0238">DNA-binding</keyword>
<proteinExistence type="predicted"/>
<dbReference type="InterPro" id="IPR050624">
    <property type="entry name" value="HTH-type_Tx_Regulator"/>
</dbReference>
<dbReference type="AlphaFoldDB" id="A0A255YA36"/>
<gene>
    <name evidence="4" type="ORF">CHU93_12860</name>
</gene>
<protein>
    <recommendedName>
        <fullName evidence="3">HTH tetR-type domain-containing protein</fullName>
    </recommendedName>
</protein>
<dbReference type="EMBL" id="NOXT01000120">
    <property type="protein sequence ID" value="OYQ26072.1"/>
    <property type="molecule type" value="Genomic_DNA"/>
</dbReference>
<dbReference type="Pfam" id="PF00440">
    <property type="entry name" value="TetR_N"/>
    <property type="match status" value="1"/>
</dbReference>
<reference evidence="4 5" key="1">
    <citation type="submission" date="2017-07" db="EMBL/GenBank/DDBJ databases">
        <title>Sandarakinorhabdus cyanobacteriorum sp. nov., a novel bacterium isolated from cyanobacterial aggregates in a eutrophic lake.</title>
        <authorList>
            <person name="Cai H."/>
        </authorList>
    </citation>
    <scope>NUCLEOTIDE SEQUENCE [LARGE SCALE GENOMIC DNA]</scope>
    <source>
        <strain evidence="4 5">TH057</strain>
    </source>
</reference>
<evidence type="ECO:0000313" key="5">
    <source>
        <dbReference type="Proteomes" id="UP000216991"/>
    </source>
</evidence>
<dbReference type="Gene3D" id="1.10.357.10">
    <property type="entry name" value="Tetracycline Repressor, domain 2"/>
    <property type="match status" value="1"/>
</dbReference>
<accession>A0A255YA36</accession>
<dbReference type="SUPFAM" id="SSF46689">
    <property type="entry name" value="Homeodomain-like"/>
    <property type="match status" value="1"/>
</dbReference>
<evidence type="ECO:0000313" key="4">
    <source>
        <dbReference type="EMBL" id="OYQ26072.1"/>
    </source>
</evidence>
<dbReference type="Proteomes" id="UP000216991">
    <property type="component" value="Unassembled WGS sequence"/>
</dbReference>